<reference evidence="1 2" key="1">
    <citation type="journal article" date="2022" name="Int. J. Syst. Evol. Microbiol.">
        <title>Miniphocaeibacter halophilus sp. nov., an ammonium-tolerant acetate-producing bacterium isolated from a biogas system.</title>
        <authorList>
            <person name="Schnurer A."/>
            <person name="Singh A."/>
            <person name="Bi S."/>
            <person name="Qiao W."/>
            <person name="Westerholm M."/>
        </authorList>
    </citation>
    <scope>NUCLEOTIDE SEQUENCE [LARGE SCALE GENOMIC DNA]</scope>
    <source>
        <strain evidence="1 2">AMB_01</strain>
    </source>
</reference>
<name>A0AC61MUF5_9FIRM</name>
<evidence type="ECO:0000313" key="2">
    <source>
        <dbReference type="Proteomes" id="UP000595814"/>
    </source>
</evidence>
<gene>
    <name evidence="1" type="ORF">JFY71_11495</name>
</gene>
<dbReference type="EMBL" id="CP066744">
    <property type="protein sequence ID" value="QQK07879.1"/>
    <property type="molecule type" value="Genomic_DNA"/>
</dbReference>
<proteinExistence type="predicted"/>
<dbReference type="Proteomes" id="UP000595814">
    <property type="component" value="Chromosome"/>
</dbReference>
<accession>A0AC61MUF5</accession>
<evidence type="ECO:0000313" key="1">
    <source>
        <dbReference type="EMBL" id="QQK07879.1"/>
    </source>
</evidence>
<sequence length="411" mass="45977">MKSKLKNNWHLKLISLLFAIGLWYYVVMDKNPTTTANYKNIEVTIRNEDYLTKRNLAIVEPTEPVVNVELRGNIKKLNDIKRSDIIVTADMYGVTGDSAEIDLKYTVPDGVTIVNKSQDKMTFKFDEEVTDKFPVKVETIGELPSNSMQLIEAEAVPKEVKISGFRKEIAKIDKDKVKVTLDLSVITESGKITKDIEVYDKNGDLMKDLIMDKTKATINIYIANSKQVSIKPVIKNEPENFSMSDLKLSKDKVTILGEEKIIKDITEISTEPIDLEGVTGNATLKVKLDLPEGVTLLTGENGEDTIDVQIFTNTEETGISSKRLVKKLSDLQIVNNENNSGILFTNSETDINIDIYGLEDSIKNIKVDDIILSIDVKNLEKGKHEVPIKVESIEGVSNITINPSKVNIEIE</sequence>
<protein>
    <submittedName>
        <fullName evidence="1">Uncharacterized protein</fullName>
    </submittedName>
</protein>
<organism evidence="1 2">
    <name type="scientific">Miniphocaeibacter halophilus</name>
    <dbReference type="NCBI Taxonomy" id="2931922"/>
    <lineage>
        <taxon>Bacteria</taxon>
        <taxon>Bacillati</taxon>
        <taxon>Bacillota</taxon>
        <taxon>Tissierellia</taxon>
        <taxon>Tissierellales</taxon>
        <taxon>Peptoniphilaceae</taxon>
        <taxon>Miniphocaeibacter</taxon>
    </lineage>
</organism>
<keyword evidence="2" id="KW-1185">Reference proteome</keyword>